<name>A0AAN8X9M3_HALRR</name>
<organism evidence="2 3">
    <name type="scientific">Halocaridina rubra</name>
    <name type="common">Hawaiian red shrimp</name>
    <dbReference type="NCBI Taxonomy" id="373956"/>
    <lineage>
        <taxon>Eukaryota</taxon>
        <taxon>Metazoa</taxon>
        <taxon>Ecdysozoa</taxon>
        <taxon>Arthropoda</taxon>
        <taxon>Crustacea</taxon>
        <taxon>Multicrustacea</taxon>
        <taxon>Malacostraca</taxon>
        <taxon>Eumalacostraca</taxon>
        <taxon>Eucarida</taxon>
        <taxon>Decapoda</taxon>
        <taxon>Pleocyemata</taxon>
        <taxon>Caridea</taxon>
        <taxon>Atyoidea</taxon>
        <taxon>Atyidae</taxon>
        <taxon>Halocaridina</taxon>
    </lineage>
</organism>
<evidence type="ECO:0000313" key="3">
    <source>
        <dbReference type="Proteomes" id="UP001381693"/>
    </source>
</evidence>
<accession>A0AAN8X9M3</accession>
<sequence length="381" mass="43174">MYTQKPFGRNSQEDEVFLRNDGHWNHQEEVSTALEGSHNETLVNWQNDYANFHAGSYASVETSLEKDYMLSAGKPMDLLFPHLEEELQGDLGQCLNDVSLHDIDAPLHSFGGDIDIHAYLGDKMHIHNNMEETRLFFSDEHDLSFRSYGDKNISCLNQDSSASSISNSVCPNHLSYDNGTHQYTDSGHLQLWNSYQGSSNDLNCYNDIPLNTQRIGPIQNTLAGGYPSSSQYTTPELVSCHVSDAITYNQYGSSCPVLRTSPSAEATNHFLTNEADAAVSKSSRKGYKHRHARRYGLSEEEKKNRNQRLNNEASVVYRENRSKKIKDIGENLRLEEDRNARLRHQKQTLDHDIALKLSVLDGNRSFDLVNAKPARYHCTRA</sequence>
<gene>
    <name evidence="2" type="ORF">SK128_001496</name>
</gene>
<dbReference type="Proteomes" id="UP001381693">
    <property type="component" value="Unassembled WGS sequence"/>
</dbReference>
<dbReference type="AlphaFoldDB" id="A0AAN8X9M3"/>
<protein>
    <recommendedName>
        <fullName evidence="4">BZIP domain-containing protein</fullName>
    </recommendedName>
</protein>
<evidence type="ECO:0008006" key="4">
    <source>
        <dbReference type="Google" id="ProtNLM"/>
    </source>
</evidence>
<comment type="caution">
    <text evidence="2">The sequence shown here is derived from an EMBL/GenBank/DDBJ whole genome shotgun (WGS) entry which is preliminary data.</text>
</comment>
<keyword evidence="3" id="KW-1185">Reference proteome</keyword>
<evidence type="ECO:0000313" key="2">
    <source>
        <dbReference type="EMBL" id="KAK7076438.1"/>
    </source>
</evidence>
<proteinExistence type="predicted"/>
<reference evidence="2 3" key="1">
    <citation type="submission" date="2023-11" db="EMBL/GenBank/DDBJ databases">
        <title>Halocaridina rubra genome assembly.</title>
        <authorList>
            <person name="Smith C."/>
        </authorList>
    </citation>
    <scope>NUCLEOTIDE SEQUENCE [LARGE SCALE GENOMIC DNA]</scope>
    <source>
        <strain evidence="2">EP-1</strain>
        <tissue evidence="2">Whole</tissue>
    </source>
</reference>
<dbReference type="EMBL" id="JAXCGZ010009670">
    <property type="protein sequence ID" value="KAK7076438.1"/>
    <property type="molecule type" value="Genomic_DNA"/>
</dbReference>
<feature type="region of interest" description="Disordered" evidence="1">
    <location>
        <begin position="281"/>
        <end position="312"/>
    </location>
</feature>
<feature type="compositionally biased region" description="Basic residues" evidence="1">
    <location>
        <begin position="282"/>
        <end position="294"/>
    </location>
</feature>
<evidence type="ECO:0000256" key="1">
    <source>
        <dbReference type="SAM" id="MobiDB-lite"/>
    </source>
</evidence>